<dbReference type="Proteomes" id="UP000267289">
    <property type="component" value="Unassembled WGS sequence"/>
</dbReference>
<proteinExistence type="predicted"/>
<name>A0A498QEU4_9MYCO</name>
<evidence type="ECO:0000313" key="3">
    <source>
        <dbReference type="Proteomes" id="UP000267289"/>
    </source>
</evidence>
<protein>
    <submittedName>
        <fullName evidence="2">Uncharacterized protein</fullName>
    </submittedName>
</protein>
<reference evidence="2 3" key="1">
    <citation type="submission" date="2018-09" db="EMBL/GenBank/DDBJ databases">
        <authorList>
            <person name="Tagini F."/>
        </authorList>
    </citation>
    <scope>NUCLEOTIDE SEQUENCE [LARGE SCALE GENOMIC DNA]</scope>
    <source>
        <strain evidence="2 3">MK13</strain>
    </source>
</reference>
<organism evidence="2 3">
    <name type="scientific">Mycobacterium innocens</name>
    <dbReference type="NCBI Taxonomy" id="2341083"/>
    <lineage>
        <taxon>Bacteria</taxon>
        <taxon>Bacillati</taxon>
        <taxon>Actinomycetota</taxon>
        <taxon>Actinomycetes</taxon>
        <taxon>Mycobacteriales</taxon>
        <taxon>Mycobacteriaceae</taxon>
        <taxon>Mycobacterium</taxon>
    </lineage>
</organism>
<feature type="region of interest" description="Disordered" evidence="1">
    <location>
        <begin position="232"/>
        <end position="262"/>
    </location>
</feature>
<feature type="compositionally biased region" description="Basic residues" evidence="1">
    <location>
        <begin position="232"/>
        <end position="250"/>
    </location>
</feature>
<sequence length="374" mass="40592">MCGDQPFDAVSLIGGRPGQAFAQNAGQRVDVGAVGDVVGGESFRGHVVVGPHGHPPLGQPRVVGGTRDAEINQIGEVVGSDQDVLGLDVAVSDPAGMRRVECGGDLTHDGHCPRRGERTVLGEQRTQGYSVDEPHLHIELTVDLAVVVDRHDVRFRQPSRGVGLALHPRAKHRVLRVLRRNQLQRHDPVLAGVLGLVNLAHAAATDQPQQLVMPEARPNPRTRLGLAHRRRSLRPARRSTGHRWLTHGKSSKTGDTTKPGLLSAISDPRLRINFGLDYHGGNRLPAETVATLGDSCRDQHDSAWLDRRRNLPPRVTADHEMELTTGINFDWNELGSGIYPYSSKPIWPSPIVACINAFTAAPVGASGYFEQTIS</sequence>
<keyword evidence="3" id="KW-1185">Reference proteome</keyword>
<evidence type="ECO:0000313" key="2">
    <source>
        <dbReference type="EMBL" id="VBA43015.1"/>
    </source>
</evidence>
<gene>
    <name evidence="2" type="ORF">LAUMK13_04330</name>
</gene>
<dbReference type="AntiFam" id="ANF00226">
    <property type="entry name" value="Shadow ORF (opposite pknB)"/>
</dbReference>
<dbReference type="EMBL" id="UPHQ01000227">
    <property type="protein sequence ID" value="VBA43015.1"/>
    <property type="molecule type" value="Genomic_DNA"/>
</dbReference>
<accession>A0A498QEU4</accession>
<dbReference type="AlphaFoldDB" id="A0A498QEU4"/>
<evidence type="ECO:0000256" key="1">
    <source>
        <dbReference type="SAM" id="MobiDB-lite"/>
    </source>
</evidence>